<dbReference type="AlphaFoldDB" id="A0AAV7E6C8"/>
<evidence type="ECO:0000313" key="1">
    <source>
        <dbReference type="EMBL" id="KAG9443371.1"/>
    </source>
</evidence>
<name>A0AAV7E6C8_ARIFI</name>
<protein>
    <recommendedName>
        <fullName evidence="3">Secreted protein</fullName>
    </recommendedName>
</protein>
<organism evidence="1 2">
    <name type="scientific">Aristolochia fimbriata</name>
    <name type="common">White veined hardy Dutchman's pipe vine</name>
    <dbReference type="NCBI Taxonomy" id="158543"/>
    <lineage>
        <taxon>Eukaryota</taxon>
        <taxon>Viridiplantae</taxon>
        <taxon>Streptophyta</taxon>
        <taxon>Embryophyta</taxon>
        <taxon>Tracheophyta</taxon>
        <taxon>Spermatophyta</taxon>
        <taxon>Magnoliopsida</taxon>
        <taxon>Magnoliidae</taxon>
        <taxon>Piperales</taxon>
        <taxon>Aristolochiaceae</taxon>
        <taxon>Aristolochia</taxon>
    </lineage>
</organism>
<evidence type="ECO:0000313" key="2">
    <source>
        <dbReference type="Proteomes" id="UP000825729"/>
    </source>
</evidence>
<accession>A0AAV7E6C8</accession>
<keyword evidence="2" id="KW-1185">Reference proteome</keyword>
<comment type="caution">
    <text evidence="1">The sequence shown here is derived from an EMBL/GenBank/DDBJ whole genome shotgun (WGS) entry which is preliminary data.</text>
</comment>
<proteinExistence type="predicted"/>
<sequence length="76" mass="8032">MSRVAANCGGSEAGLVVLLELVLNLLILCRRLSVLLSRRIGSSDQFSSLSGFVSTSSSCWVTLSRAIGFNSLELLG</sequence>
<gene>
    <name evidence="1" type="ORF">H6P81_014711</name>
</gene>
<dbReference type="EMBL" id="JAINDJ010000006">
    <property type="protein sequence ID" value="KAG9443371.1"/>
    <property type="molecule type" value="Genomic_DNA"/>
</dbReference>
<reference evidence="1 2" key="1">
    <citation type="submission" date="2021-07" db="EMBL/GenBank/DDBJ databases">
        <title>The Aristolochia fimbriata genome: insights into angiosperm evolution, floral development and chemical biosynthesis.</title>
        <authorList>
            <person name="Jiao Y."/>
        </authorList>
    </citation>
    <scope>NUCLEOTIDE SEQUENCE [LARGE SCALE GENOMIC DNA]</scope>
    <source>
        <strain evidence="1">IBCAS-2021</strain>
        <tissue evidence="1">Leaf</tissue>
    </source>
</reference>
<evidence type="ECO:0008006" key="3">
    <source>
        <dbReference type="Google" id="ProtNLM"/>
    </source>
</evidence>
<dbReference type="Proteomes" id="UP000825729">
    <property type="component" value="Unassembled WGS sequence"/>
</dbReference>